<dbReference type="InterPro" id="IPR036085">
    <property type="entry name" value="PAZ_dom_sf"/>
</dbReference>
<evidence type="ECO:0000313" key="3">
    <source>
        <dbReference type="Proteomes" id="UP000799771"/>
    </source>
</evidence>
<name>A0A6A5ZZQ2_9PLEO</name>
<feature type="compositionally biased region" description="Polar residues" evidence="1">
    <location>
        <begin position="76"/>
        <end position="92"/>
    </location>
</feature>
<dbReference type="Gene3D" id="2.170.260.10">
    <property type="entry name" value="paz domain"/>
    <property type="match status" value="1"/>
</dbReference>
<feature type="compositionally biased region" description="Low complexity" evidence="1">
    <location>
        <begin position="15"/>
        <end position="27"/>
    </location>
</feature>
<accession>A0A6A5ZZQ2</accession>
<feature type="region of interest" description="Disordered" evidence="1">
    <location>
        <begin position="1"/>
        <end position="46"/>
    </location>
</feature>
<dbReference type="AlphaFoldDB" id="A0A6A5ZZQ2"/>
<protein>
    <submittedName>
        <fullName evidence="2">Uncharacterized protein</fullName>
    </submittedName>
</protein>
<gene>
    <name evidence="2" type="ORF">P153DRAFT_400548</name>
</gene>
<evidence type="ECO:0000256" key="1">
    <source>
        <dbReference type="SAM" id="MobiDB-lite"/>
    </source>
</evidence>
<sequence length="503" mass="56867">MAKSAKAFGGIEWTSKGGSNSSKSLSPRSDRSFASSMEKIGQESPHSKTAFARLTYHLRNLPSLYVAEVETFSDVSQARSMPQGDNDSQTHITKPDWEQVRSRRLRIEALRELSEKLSTDSNVPDIVTEVMAFNASAGQFTDHIIVPLHGQSPESIKAIKHALGAKTVKLERTKKFFMAENSPDNEPVPGDISCMIMEGRTCTENTLSTLYWKSLAVLIRKRATTTPTTKSGINHEFLEAWPLDGDHAKIAPSCHAKTDTKYDVLLRNKLSVDEARKVLHLNYDVVVNVPQQPLHITLFDFFGVDSIDENDWVNILTITKRFLKGMRVRCGYIAPNKGNGKKAEILNAEATDRGRQFQIKEIKMPTELPHFNVKDKVKDYSVESYFQECKFHPRTRLDVKELAYPWLPVVSDGRGHWYPLEMLFNDDPQTSDRLTYLVPELKSKGMYLLDDEHEGEKKIRKSGADFLARVIVQKTQNSNGADLFETVGDAEFEFINPVEHAFL</sequence>
<dbReference type="SUPFAM" id="SSF101690">
    <property type="entry name" value="PAZ domain"/>
    <property type="match status" value="1"/>
</dbReference>
<dbReference type="GeneID" id="54412267"/>
<dbReference type="EMBL" id="ML977517">
    <property type="protein sequence ID" value="KAF2125049.1"/>
    <property type="molecule type" value="Genomic_DNA"/>
</dbReference>
<keyword evidence="3" id="KW-1185">Reference proteome</keyword>
<feature type="region of interest" description="Disordered" evidence="1">
    <location>
        <begin position="76"/>
        <end position="95"/>
    </location>
</feature>
<dbReference type="Proteomes" id="UP000799771">
    <property type="component" value="Unassembled WGS sequence"/>
</dbReference>
<evidence type="ECO:0000313" key="2">
    <source>
        <dbReference type="EMBL" id="KAF2125049.1"/>
    </source>
</evidence>
<proteinExistence type="predicted"/>
<reference evidence="2" key="1">
    <citation type="journal article" date="2020" name="Stud. Mycol.">
        <title>101 Dothideomycetes genomes: a test case for predicting lifestyles and emergence of pathogens.</title>
        <authorList>
            <person name="Haridas S."/>
            <person name="Albert R."/>
            <person name="Binder M."/>
            <person name="Bloem J."/>
            <person name="Labutti K."/>
            <person name="Salamov A."/>
            <person name="Andreopoulos B."/>
            <person name="Baker S."/>
            <person name="Barry K."/>
            <person name="Bills G."/>
            <person name="Bluhm B."/>
            <person name="Cannon C."/>
            <person name="Castanera R."/>
            <person name="Culley D."/>
            <person name="Daum C."/>
            <person name="Ezra D."/>
            <person name="Gonzalez J."/>
            <person name="Henrissat B."/>
            <person name="Kuo A."/>
            <person name="Liang C."/>
            <person name="Lipzen A."/>
            <person name="Lutzoni F."/>
            <person name="Magnuson J."/>
            <person name="Mondo S."/>
            <person name="Nolan M."/>
            <person name="Ohm R."/>
            <person name="Pangilinan J."/>
            <person name="Park H.-J."/>
            <person name="Ramirez L."/>
            <person name="Alfaro M."/>
            <person name="Sun H."/>
            <person name="Tritt A."/>
            <person name="Yoshinaga Y."/>
            <person name="Zwiers L.-H."/>
            <person name="Turgeon B."/>
            <person name="Goodwin S."/>
            <person name="Spatafora J."/>
            <person name="Crous P."/>
            <person name="Grigoriev I."/>
        </authorList>
    </citation>
    <scope>NUCLEOTIDE SEQUENCE</scope>
    <source>
        <strain evidence="2">CBS 119687</strain>
    </source>
</reference>
<organism evidence="2 3">
    <name type="scientific">Dothidotthia symphoricarpi CBS 119687</name>
    <dbReference type="NCBI Taxonomy" id="1392245"/>
    <lineage>
        <taxon>Eukaryota</taxon>
        <taxon>Fungi</taxon>
        <taxon>Dikarya</taxon>
        <taxon>Ascomycota</taxon>
        <taxon>Pezizomycotina</taxon>
        <taxon>Dothideomycetes</taxon>
        <taxon>Pleosporomycetidae</taxon>
        <taxon>Pleosporales</taxon>
        <taxon>Dothidotthiaceae</taxon>
        <taxon>Dothidotthia</taxon>
    </lineage>
</organism>
<dbReference type="RefSeq" id="XP_033519442.1">
    <property type="nucleotide sequence ID" value="XM_033671835.1"/>
</dbReference>
<dbReference type="OrthoDB" id="3799332at2759"/>